<feature type="transmembrane region" description="Helical" evidence="5">
    <location>
        <begin position="76"/>
        <end position="93"/>
    </location>
</feature>
<protein>
    <recommendedName>
        <fullName evidence="6">TMEM205-like domain-containing protein</fullName>
    </recommendedName>
</protein>
<sequence>MSAILSFATLAAFAAALLVGGMLFFAAVTAPMVFTTLDTASAGHFIRRIFPVYYLVMFAFAAVAALAAIPVLPVDAGVLALVAIAFLVARQGLMPRINALRDREVAGDEAAGTRFQRLHRVSVWLNAAQFLAAAVILVRLIAVA</sequence>
<name>A0A1G7T3A5_9PROT</name>
<gene>
    <name evidence="7" type="ORF">SAMN05216241_10862</name>
</gene>
<comment type="subcellular location">
    <subcellularLocation>
        <location evidence="1">Membrane</location>
    </subcellularLocation>
</comment>
<dbReference type="STRING" id="1082479.SAMN05216241_10862"/>
<dbReference type="GO" id="GO:0016020">
    <property type="term" value="C:membrane"/>
    <property type="evidence" value="ECO:0007669"/>
    <property type="project" value="UniProtKB-SubCell"/>
</dbReference>
<dbReference type="Proteomes" id="UP000199415">
    <property type="component" value="Unassembled WGS sequence"/>
</dbReference>
<dbReference type="InterPro" id="IPR025423">
    <property type="entry name" value="TMEM205-like"/>
</dbReference>
<keyword evidence="8" id="KW-1185">Reference proteome</keyword>
<dbReference type="Pfam" id="PF13664">
    <property type="entry name" value="DUF4149"/>
    <property type="match status" value="1"/>
</dbReference>
<keyword evidence="4 5" id="KW-0472">Membrane</keyword>
<evidence type="ECO:0000313" key="8">
    <source>
        <dbReference type="Proteomes" id="UP000199415"/>
    </source>
</evidence>
<keyword evidence="3 5" id="KW-1133">Transmembrane helix</keyword>
<evidence type="ECO:0000259" key="6">
    <source>
        <dbReference type="Pfam" id="PF13664"/>
    </source>
</evidence>
<evidence type="ECO:0000256" key="2">
    <source>
        <dbReference type="ARBA" id="ARBA00022692"/>
    </source>
</evidence>
<evidence type="ECO:0000256" key="1">
    <source>
        <dbReference type="ARBA" id="ARBA00004370"/>
    </source>
</evidence>
<feature type="domain" description="TMEM205-like" evidence="6">
    <location>
        <begin position="14"/>
        <end position="103"/>
    </location>
</feature>
<evidence type="ECO:0000256" key="4">
    <source>
        <dbReference type="ARBA" id="ARBA00023136"/>
    </source>
</evidence>
<feature type="transmembrane region" description="Helical" evidence="5">
    <location>
        <begin position="49"/>
        <end position="70"/>
    </location>
</feature>
<evidence type="ECO:0000256" key="5">
    <source>
        <dbReference type="SAM" id="Phobius"/>
    </source>
</evidence>
<dbReference type="EMBL" id="FNCE01000008">
    <property type="protein sequence ID" value="SDG29582.1"/>
    <property type="molecule type" value="Genomic_DNA"/>
</dbReference>
<dbReference type="OrthoDB" id="5741001at2"/>
<feature type="transmembrane region" description="Helical" evidence="5">
    <location>
        <begin position="123"/>
        <end position="142"/>
    </location>
</feature>
<dbReference type="AlphaFoldDB" id="A0A1G7T3A5"/>
<evidence type="ECO:0000256" key="3">
    <source>
        <dbReference type="ARBA" id="ARBA00022989"/>
    </source>
</evidence>
<keyword evidence="2 5" id="KW-0812">Transmembrane</keyword>
<evidence type="ECO:0000313" key="7">
    <source>
        <dbReference type="EMBL" id="SDG29582.1"/>
    </source>
</evidence>
<organism evidence="7 8">
    <name type="scientific">Limimonas halophila</name>
    <dbReference type="NCBI Taxonomy" id="1082479"/>
    <lineage>
        <taxon>Bacteria</taxon>
        <taxon>Pseudomonadati</taxon>
        <taxon>Pseudomonadota</taxon>
        <taxon>Alphaproteobacteria</taxon>
        <taxon>Rhodospirillales</taxon>
        <taxon>Rhodovibrionaceae</taxon>
        <taxon>Limimonas</taxon>
    </lineage>
</organism>
<accession>A0A1G7T3A5</accession>
<dbReference type="RefSeq" id="WP_090020693.1">
    <property type="nucleotide sequence ID" value="NZ_FNCE01000008.1"/>
</dbReference>
<proteinExistence type="predicted"/>
<feature type="transmembrane region" description="Helical" evidence="5">
    <location>
        <begin position="12"/>
        <end position="37"/>
    </location>
</feature>
<reference evidence="7 8" key="1">
    <citation type="submission" date="2016-10" db="EMBL/GenBank/DDBJ databases">
        <authorList>
            <person name="de Groot N.N."/>
        </authorList>
    </citation>
    <scope>NUCLEOTIDE SEQUENCE [LARGE SCALE GENOMIC DNA]</scope>
    <source>
        <strain evidence="7 8">DSM 25584</strain>
    </source>
</reference>